<evidence type="ECO:0000313" key="3">
    <source>
        <dbReference type="Proteomes" id="UP000092444"/>
    </source>
</evidence>
<dbReference type="EMBL" id="CCAG010011506">
    <property type="status" value="NOT_ANNOTATED_CDS"/>
    <property type="molecule type" value="Genomic_DNA"/>
</dbReference>
<feature type="region of interest" description="Disordered" evidence="1">
    <location>
        <begin position="143"/>
        <end position="220"/>
    </location>
</feature>
<accession>A0A1B0FDB8</accession>
<keyword evidence="3" id="KW-1185">Reference proteome</keyword>
<dbReference type="VEuPathDB" id="VectorBase:GMOY001580"/>
<dbReference type="EnsemblMetazoa" id="GMOY001580-RA">
    <property type="protein sequence ID" value="GMOY001580-PA"/>
    <property type="gene ID" value="GMOY001580"/>
</dbReference>
<organism evidence="2 3">
    <name type="scientific">Glossina morsitans morsitans</name>
    <name type="common">Savannah tsetse fly</name>
    <dbReference type="NCBI Taxonomy" id="37546"/>
    <lineage>
        <taxon>Eukaryota</taxon>
        <taxon>Metazoa</taxon>
        <taxon>Ecdysozoa</taxon>
        <taxon>Arthropoda</taxon>
        <taxon>Hexapoda</taxon>
        <taxon>Insecta</taxon>
        <taxon>Pterygota</taxon>
        <taxon>Neoptera</taxon>
        <taxon>Endopterygota</taxon>
        <taxon>Diptera</taxon>
        <taxon>Brachycera</taxon>
        <taxon>Muscomorpha</taxon>
        <taxon>Hippoboscoidea</taxon>
        <taxon>Glossinidae</taxon>
        <taxon>Glossina</taxon>
    </lineage>
</organism>
<reference evidence="2" key="1">
    <citation type="submission" date="2020-05" db="UniProtKB">
        <authorList>
            <consortium name="EnsemblMetazoa"/>
        </authorList>
    </citation>
    <scope>IDENTIFICATION</scope>
    <source>
        <strain evidence="2">Yale</strain>
    </source>
</reference>
<evidence type="ECO:0000313" key="2">
    <source>
        <dbReference type="EnsemblMetazoa" id="GMOY001580-PA"/>
    </source>
</evidence>
<sequence>MNASCEPTARRPHRSQGRHASNSNPHLVESVLSAAYEANHREQSNRETSEPIAAYETSHARPKDDLAIDFEEASPIASLRPPPGSGQQIASLIVADFDTRPVPIGQRSDIPMSESQRYRSADGIFRQQQVIITISRAKPQQQHQVAVSIAHQEQPQQFRKMNPGDNARWESSSAQWRPREQSFATTSSASAPSLEGRESPNVNESKDLSEQTKPDVPPRGRVNARLVMYRPASPRGDTRGRLPIVAEPPNIVGNMRPRGPERAWRGQHVSQPLSSLPRGEVFFEGEPPLLPPAMHDPASQDTAVPCQPSRSVPTYEVVDPTMTRPNMQRLPKADLVTSPPRHRTFDLSAIVRLYAAGT</sequence>
<evidence type="ECO:0000256" key="1">
    <source>
        <dbReference type="SAM" id="MobiDB-lite"/>
    </source>
</evidence>
<dbReference type="Proteomes" id="UP000092444">
    <property type="component" value="Unassembled WGS sequence"/>
</dbReference>
<proteinExistence type="predicted"/>
<feature type="compositionally biased region" description="Basic and acidic residues" evidence="1">
    <location>
        <begin position="204"/>
        <end position="218"/>
    </location>
</feature>
<dbReference type="AlphaFoldDB" id="A0A1B0FDB8"/>
<name>A0A1B0FDB8_GLOMM</name>
<protein>
    <submittedName>
        <fullName evidence="2">Uncharacterized protein</fullName>
    </submittedName>
</protein>
<feature type="compositionally biased region" description="Polar residues" evidence="1">
    <location>
        <begin position="143"/>
        <end position="159"/>
    </location>
</feature>
<feature type="region of interest" description="Disordered" evidence="1">
    <location>
        <begin position="232"/>
        <end position="257"/>
    </location>
</feature>
<feature type="region of interest" description="Disordered" evidence="1">
    <location>
        <begin position="1"/>
        <end position="64"/>
    </location>
</feature>
<feature type="compositionally biased region" description="Basic and acidic residues" evidence="1">
    <location>
        <begin position="38"/>
        <end position="49"/>
    </location>
</feature>